<dbReference type="Proteomes" id="UP000219563">
    <property type="component" value="Unassembled WGS sequence"/>
</dbReference>
<dbReference type="InterPro" id="IPR017853">
    <property type="entry name" value="GH"/>
</dbReference>
<dbReference type="AlphaFoldDB" id="A0A285SUW1"/>
<accession>A0A285SUW1</accession>
<evidence type="ECO:0000313" key="3">
    <source>
        <dbReference type="EMBL" id="SOC10166.1"/>
    </source>
</evidence>
<evidence type="ECO:0000256" key="1">
    <source>
        <dbReference type="SAM" id="Phobius"/>
    </source>
</evidence>
<name>A0A285SUW1_9FIRM</name>
<dbReference type="Gene3D" id="3.20.20.80">
    <property type="entry name" value="Glycosidases"/>
    <property type="match status" value="1"/>
</dbReference>
<reference evidence="3 4" key="1">
    <citation type="submission" date="2017-08" db="EMBL/GenBank/DDBJ databases">
        <authorList>
            <person name="de Groot N.N."/>
        </authorList>
    </citation>
    <scope>NUCLEOTIDE SEQUENCE [LARGE SCALE GENOMIC DNA]</scope>
    <source>
        <strain evidence="3 4">DSM 9787</strain>
    </source>
</reference>
<gene>
    <name evidence="3" type="ORF">SAMN02910411_2611</name>
</gene>
<keyword evidence="1" id="KW-0472">Membrane</keyword>
<dbReference type="RefSeq" id="WP_097076784.1">
    <property type="nucleotide sequence ID" value="NZ_OBMR01000009.1"/>
</dbReference>
<dbReference type="SUPFAM" id="SSF51445">
    <property type="entry name" value="(Trans)glycosidases"/>
    <property type="match status" value="1"/>
</dbReference>
<evidence type="ECO:0000259" key="2">
    <source>
        <dbReference type="Pfam" id="PF13200"/>
    </source>
</evidence>
<keyword evidence="1" id="KW-1133">Transmembrane helix</keyword>
<dbReference type="InterPro" id="IPR025275">
    <property type="entry name" value="DUF4015"/>
</dbReference>
<feature type="transmembrane region" description="Helical" evidence="1">
    <location>
        <begin position="7"/>
        <end position="30"/>
    </location>
</feature>
<dbReference type="Pfam" id="PF13200">
    <property type="entry name" value="DUF4015"/>
    <property type="match status" value="1"/>
</dbReference>
<proteinExistence type="predicted"/>
<organism evidence="3 4">
    <name type="scientific">Pseudobutyrivibrio ruminis DSM 9787</name>
    <dbReference type="NCBI Taxonomy" id="1123011"/>
    <lineage>
        <taxon>Bacteria</taxon>
        <taxon>Bacillati</taxon>
        <taxon>Bacillota</taxon>
        <taxon>Clostridia</taxon>
        <taxon>Lachnospirales</taxon>
        <taxon>Lachnospiraceae</taxon>
        <taxon>Pseudobutyrivibrio</taxon>
    </lineage>
</organism>
<protein>
    <recommendedName>
        <fullName evidence="2">DUF4015 domain-containing protein</fullName>
    </recommendedName>
</protein>
<feature type="domain" description="DUF4015" evidence="2">
    <location>
        <begin position="63"/>
        <end position="380"/>
    </location>
</feature>
<sequence length="385" mass="42111">MKYIKRYLPLAIAFGISAAILVAVLIISSVSKATVIKERSDDNGCAPIISPDEHTFSHPKVHGIYVTAPTAGTEKMDELIDLINSTDLNAVVLDIKEDSGNISFYLDNPDTDETKACIPYIKDIKALLQTLHDNDIYVIGRISCFKDPVLAEAHPELALLDSTGEPVVDSMGNAWVNPCKQEVWDYVTDIAVDCALLGFDEIQLDYVRFPVGQNSEDAVYGVASDDESRQEYINSFLSQITSAVHEEAFAPVSANVFGTIITSDVDAKHIGQSYTDFASNVDCISPMIYPSHYAAGDFGLDVPDANPYDTIYGALSGSAYALASIPDEDKGTVRPWLQAFTAENVEGHIEYDKAAIDSEIQAVYDAGYDEWILWNSKSDYSVLSE</sequence>
<keyword evidence="1" id="KW-0812">Transmembrane</keyword>
<dbReference type="EMBL" id="OBMR01000009">
    <property type="protein sequence ID" value="SOC10166.1"/>
    <property type="molecule type" value="Genomic_DNA"/>
</dbReference>
<evidence type="ECO:0000313" key="4">
    <source>
        <dbReference type="Proteomes" id="UP000219563"/>
    </source>
</evidence>